<gene>
    <name evidence="1" type="ordered locus">HCH_04326</name>
</gene>
<proteinExistence type="predicted"/>
<dbReference type="RefSeq" id="WP_011398099.1">
    <property type="nucleotide sequence ID" value="NC_007645.1"/>
</dbReference>
<dbReference type="OrthoDB" id="7063902at2"/>
<dbReference type="HOGENOM" id="CLU_2046374_0_0_6"/>
<evidence type="ECO:0000313" key="2">
    <source>
        <dbReference type="Proteomes" id="UP000000238"/>
    </source>
</evidence>
<protein>
    <submittedName>
        <fullName evidence="1">Uncharacterized protein</fullName>
    </submittedName>
</protein>
<reference evidence="1 2" key="1">
    <citation type="journal article" date="2005" name="Nucleic Acids Res.">
        <title>Genomic blueprint of Hahella chejuensis, a marine microbe producing an algicidal agent.</title>
        <authorList>
            <person name="Jeong H."/>
            <person name="Yim J.H."/>
            <person name="Lee C."/>
            <person name="Choi S.-H."/>
            <person name="Park Y.K."/>
            <person name="Yoon S.H."/>
            <person name="Hur C.-G."/>
            <person name="Kang H.-Y."/>
            <person name="Kim D."/>
            <person name="Lee H.H."/>
            <person name="Park K.H."/>
            <person name="Park S.-H."/>
            <person name="Park H.-S."/>
            <person name="Lee H.K."/>
            <person name="Oh T.K."/>
            <person name="Kim J.F."/>
        </authorList>
    </citation>
    <scope>NUCLEOTIDE SEQUENCE [LARGE SCALE GENOMIC DNA]</scope>
    <source>
        <strain evidence="1 2">KCTC 2396</strain>
    </source>
</reference>
<organism evidence="1 2">
    <name type="scientific">Hahella chejuensis (strain KCTC 2396)</name>
    <dbReference type="NCBI Taxonomy" id="349521"/>
    <lineage>
        <taxon>Bacteria</taxon>
        <taxon>Pseudomonadati</taxon>
        <taxon>Pseudomonadota</taxon>
        <taxon>Gammaproteobacteria</taxon>
        <taxon>Oceanospirillales</taxon>
        <taxon>Hahellaceae</taxon>
        <taxon>Hahella</taxon>
    </lineage>
</organism>
<dbReference type="STRING" id="349521.HCH_04326"/>
<keyword evidence="2" id="KW-1185">Reference proteome</keyword>
<evidence type="ECO:0000313" key="1">
    <source>
        <dbReference type="EMBL" id="ABC31032.1"/>
    </source>
</evidence>
<accession>Q2SE92</accession>
<name>Q2SE92_HAHCH</name>
<dbReference type="KEGG" id="hch:HCH_04326"/>
<dbReference type="AlphaFoldDB" id="Q2SE92"/>
<sequence>MEPYENWPKEQYSRKVSASHAFGEHLFKHVREEALRDFKLLEGGTDRELAEQAVDATLYAVMQLLDGIFLNEIDGKHQAEYALIQRIRDDQGVLLEENELAPDGEGLCMGFQGWRAGDFG</sequence>
<dbReference type="Proteomes" id="UP000000238">
    <property type="component" value="Chromosome"/>
</dbReference>
<dbReference type="EMBL" id="CP000155">
    <property type="protein sequence ID" value="ABC31032.1"/>
    <property type="molecule type" value="Genomic_DNA"/>
</dbReference>